<sequence>MKLINTTTLKVEEFVGPALESLEYAILSHTWTDEEVSFQEFTSDHPPVHKIGYQKIAKSCELARSAKPEQFRYIWVDTCCIDKSSSAELSESINSMFEWYRKSAVCYVYLADVTAVDWSLAEDRKRSRWFSRGWTLQELIAPGHVLFCNTDWVLLGTRTELAEDLSRNTSIDFRLLHMLGLGHWLRIKSSLGHVSVARRMSWAAGRQTTRLEDVAYCLMGLFGVHMPLLYGEGSRAFLRLQEETIKLRHDQSILAWKSPYVRPLGTEFESLFAPSPDYFEKTADVSLPKPRLPMSLSTAGLSLDVRLCPVGDGNPGRQAMRLAILEGHLQDNYLCRPGILVESVPGIEGLFNRIWQDYLFPITGQPTVELEIGRWIQSRKLKLDIDYDGSVEQRITLMTHHRGLSERARHSPPLMLRIQPDQNTGAPCMEAVVGFPPLTSPTSVIGYVRIRFLKVPDSDVRARICGILYLKELSTHVERRGVLAFWGVREAAQPGEDASSVSPWDAASPVVLLGESIIDQELGGHRGRDRKEQRLQQFADRWVRAGGKHKFISKASDSFSLPLSRPPGNPDAPNVTIHARIKSRSFLERTVFELEFSSTTE</sequence>
<dbReference type="AlphaFoldDB" id="A0AAE0K3N9"/>
<organism evidence="2 3">
    <name type="scientific">Lasiosphaeria ovina</name>
    <dbReference type="NCBI Taxonomy" id="92902"/>
    <lineage>
        <taxon>Eukaryota</taxon>
        <taxon>Fungi</taxon>
        <taxon>Dikarya</taxon>
        <taxon>Ascomycota</taxon>
        <taxon>Pezizomycotina</taxon>
        <taxon>Sordariomycetes</taxon>
        <taxon>Sordariomycetidae</taxon>
        <taxon>Sordariales</taxon>
        <taxon>Lasiosphaeriaceae</taxon>
        <taxon>Lasiosphaeria</taxon>
    </lineage>
</organism>
<evidence type="ECO:0000313" key="2">
    <source>
        <dbReference type="EMBL" id="KAK3369426.1"/>
    </source>
</evidence>
<proteinExistence type="predicted"/>
<dbReference type="Pfam" id="PF06985">
    <property type="entry name" value="HET"/>
    <property type="match status" value="1"/>
</dbReference>
<comment type="caution">
    <text evidence="2">The sequence shown here is derived from an EMBL/GenBank/DDBJ whole genome shotgun (WGS) entry which is preliminary data.</text>
</comment>
<feature type="domain" description="Heterokaryon incompatibility" evidence="1">
    <location>
        <begin position="24"/>
        <end position="113"/>
    </location>
</feature>
<reference evidence="2" key="1">
    <citation type="journal article" date="2023" name="Mol. Phylogenet. Evol.">
        <title>Genome-scale phylogeny and comparative genomics of the fungal order Sordariales.</title>
        <authorList>
            <person name="Hensen N."/>
            <person name="Bonometti L."/>
            <person name="Westerberg I."/>
            <person name="Brannstrom I.O."/>
            <person name="Guillou S."/>
            <person name="Cros-Aarteil S."/>
            <person name="Calhoun S."/>
            <person name="Haridas S."/>
            <person name="Kuo A."/>
            <person name="Mondo S."/>
            <person name="Pangilinan J."/>
            <person name="Riley R."/>
            <person name="LaButti K."/>
            <person name="Andreopoulos B."/>
            <person name="Lipzen A."/>
            <person name="Chen C."/>
            <person name="Yan M."/>
            <person name="Daum C."/>
            <person name="Ng V."/>
            <person name="Clum A."/>
            <person name="Steindorff A."/>
            <person name="Ohm R.A."/>
            <person name="Martin F."/>
            <person name="Silar P."/>
            <person name="Natvig D.O."/>
            <person name="Lalanne C."/>
            <person name="Gautier V."/>
            <person name="Ament-Velasquez S.L."/>
            <person name="Kruys A."/>
            <person name="Hutchinson M.I."/>
            <person name="Powell A.J."/>
            <person name="Barry K."/>
            <person name="Miller A.N."/>
            <person name="Grigoriev I.V."/>
            <person name="Debuchy R."/>
            <person name="Gladieux P."/>
            <person name="Hiltunen Thoren M."/>
            <person name="Johannesson H."/>
        </authorList>
    </citation>
    <scope>NUCLEOTIDE SEQUENCE</scope>
    <source>
        <strain evidence="2">CBS 958.72</strain>
    </source>
</reference>
<name>A0AAE0K3N9_9PEZI</name>
<reference evidence="2" key="2">
    <citation type="submission" date="2023-06" db="EMBL/GenBank/DDBJ databases">
        <authorList>
            <consortium name="Lawrence Berkeley National Laboratory"/>
            <person name="Haridas S."/>
            <person name="Hensen N."/>
            <person name="Bonometti L."/>
            <person name="Westerberg I."/>
            <person name="Brannstrom I.O."/>
            <person name="Guillou S."/>
            <person name="Cros-Aarteil S."/>
            <person name="Calhoun S."/>
            <person name="Kuo A."/>
            <person name="Mondo S."/>
            <person name="Pangilinan J."/>
            <person name="Riley R."/>
            <person name="Labutti K."/>
            <person name="Andreopoulos B."/>
            <person name="Lipzen A."/>
            <person name="Chen C."/>
            <person name="Yanf M."/>
            <person name="Daum C."/>
            <person name="Ng V."/>
            <person name="Clum A."/>
            <person name="Steindorff A."/>
            <person name="Ohm R."/>
            <person name="Martin F."/>
            <person name="Silar P."/>
            <person name="Natvig D."/>
            <person name="Lalanne C."/>
            <person name="Gautier V."/>
            <person name="Ament-Velasquez S.L."/>
            <person name="Kruys A."/>
            <person name="Hutchinson M.I."/>
            <person name="Powell A.J."/>
            <person name="Barry K."/>
            <person name="Miller A.N."/>
            <person name="Grigoriev I.V."/>
            <person name="Debuchy R."/>
            <person name="Gladieux P."/>
            <person name="Thoren M.H."/>
            <person name="Johannesson H."/>
        </authorList>
    </citation>
    <scope>NUCLEOTIDE SEQUENCE</scope>
    <source>
        <strain evidence="2">CBS 958.72</strain>
    </source>
</reference>
<dbReference type="PANTHER" id="PTHR10622:SF10">
    <property type="entry name" value="HET DOMAIN-CONTAINING PROTEIN"/>
    <property type="match status" value="1"/>
</dbReference>
<dbReference type="InterPro" id="IPR010730">
    <property type="entry name" value="HET"/>
</dbReference>
<evidence type="ECO:0000313" key="3">
    <source>
        <dbReference type="Proteomes" id="UP001287356"/>
    </source>
</evidence>
<dbReference type="Proteomes" id="UP001287356">
    <property type="component" value="Unassembled WGS sequence"/>
</dbReference>
<gene>
    <name evidence="2" type="ORF">B0T24DRAFT_360227</name>
</gene>
<dbReference type="EMBL" id="JAULSN010000006">
    <property type="protein sequence ID" value="KAK3369426.1"/>
    <property type="molecule type" value="Genomic_DNA"/>
</dbReference>
<dbReference type="PANTHER" id="PTHR10622">
    <property type="entry name" value="HET DOMAIN-CONTAINING PROTEIN"/>
    <property type="match status" value="1"/>
</dbReference>
<evidence type="ECO:0000259" key="1">
    <source>
        <dbReference type="Pfam" id="PF06985"/>
    </source>
</evidence>
<protein>
    <submittedName>
        <fullName evidence="2">Heterokaryon incompatibility protein-domain-containing protein</fullName>
    </submittedName>
</protein>
<keyword evidence="3" id="KW-1185">Reference proteome</keyword>
<accession>A0AAE0K3N9</accession>